<dbReference type="PROSITE" id="PS51387">
    <property type="entry name" value="FAD_PCMH"/>
    <property type="match status" value="1"/>
</dbReference>
<dbReference type="InterPro" id="IPR016166">
    <property type="entry name" value="FAD-bd_PCMH"/>
</dbReference>
<comment type="similarity">
    <text evidence="3">Belongs to the FAD-binding oxidoreductase/transferase type 4 family.</text>
</comment>
<dbReference type="SUPFAM" id="SSF56176">
    <property type="entry name" value="FAD-binding/transporter-associated domain-like"/>
    <property type="match status" value="1"/>
</dbReference>
<dbReference type="Pfam" id="PF02913">
    <property type="entry name" value="FAD-oxidase_C"/>
    <property type="match status" value="1"/>
</dbReference>
<dbReference type="Gene3D" id="3.30.70.2740">
    <property type="match status" value="1"/>
</dbReference>
<dbReference type="GO" id="GO:1903457">
    <property type="term" value="P:lactate catabolic process"/>
    <property type="evidence" value="ECO:0007669"/>
    <property type="project" value="TreeGrafter"/>
</dbReference>
<dbReference type="FunFam" id="3.30.465.10:FF:000014">
    <property type="entry name" value="D-lactate dehydrogenase (Cytochrome), putative"/>
    <property type="match status" value="1"/>
</dbReference>
<dbReference type="EC" id="1.1.2.4" evidence="9"/>
<dbReference type="InterPro" id="IPR016171">
    <property type="entry name" value="Vanillyl_alc_oxidase_C-sub2"/>
</dbReference>
<proteinExistence type="inferred from homology"/>
<evidence type="ECO:0000256" key="7">
    <source>
        <dbReference type="ARBA" id="ARBA00023002"/>
    </source>
</evidence>
<evidence type="ECO:0000256" key="9">
    <source>
        <dbReference type="ARBA" id="ARBA00038897"/>
    </source>
</evidence>
<evidence type="ECO:0000256" key="3">
    <source>
        <dbReference type="ARBA" id="ARBA00008000"/>
    </source>
</evidence>
<sequence length="581" mass="63601">MSVLQRLGRAFRPCTRPGNRGIFNSAVRREEPPPNLRSSFAQAEARRGVQRPPAELPTPGWFRYSPWSDQYQGSLKTRVMIQSLFYAMAIALTADYLDKKVFPPPSEDAPPKYASPAELRIAIQKLQQAFPEAGRVDTSPDALKTTGSSENSYHPESPHSVVVRPKSTEDVVKTVNIAREYKVPITAYSGATSLEGHFSGYPSGSICLDMSGMDQILHINVEDSDLICQAGTRWEDINQTLKEKGIPLFFPLDPGPGATIGGMVGTGCSGTNAVRYGTAKAEWFLNLTVVLPNGEVIKTRKRARKSSAGFDTTKLFIGAEGTLGIVTEATLRLAPLVPTKVAMAQFPNVEQAVSAVQEILNTPYGPNVQCIELLDDHMMDAINNGGLVDNPYPVKDTLFFKIQGEDAVIKLASKTIQTLAKKHGSTKFQFAATNEEAENLWQNRKYALMSTLAAHPDSRCWTTDVCVPVSRLPQLVLETKKDLANAGLRSTIVGHVGDGNFHALILFRDDEELELVSEAVHRLVYRALALDGTCTGEHGVGVGKKEYLEVELGKGTVDLMKRVKKAVDPYNIMNPGKLYPD</sequence>
<dbReference type="Proteomes" id="UP001362999">
    <property type="component" value="Unassembled WGS sequence"/>
</dbReference>
<dbReference type="InterPro" id="IPR016164">
    <property type="entry name" value="FAD-linked_Oxase-like_C"/>
</dbReference>
<feature type="domain" description="FAD-binding PCMH-type" evidence="12">
    <location>
        <begin position="154"/>
        <end position="336"/>
    </location>
</feature>
<dbReference type="EMBL" id="JAWWNJ010000019">
    <property type="protein sequence ID" value="KAK7035752.1"/>
    <property type="molecule type" value="Genomic_DNA"/>
</dbReference>
<evidence type="ECO:0000313" key="13">
    <source>
        <dbReference type="EMBL" id="KAK7035752.1"/>
    </source>
</evidence>
<dbReference type="Pfam" id="PF01565">
    <property type="entry name" value="FAD_binding_4"/>
    <property type="match status" value="1"/>
</dbReference>
<evidence type="ECO:0000256" key="4">
    <source>
        <dbReference type="ARBA" id="ARBA00022630"/>
    </source>
</evidence>
<dbReference type="GO" id="GO:0008720">
    <property type="term" value="F:D-lactate dehydrogenase (NAD+) activity"/>
    <property type="evidence" value="ECO:0007669"/>
    <property type="project" value="TreeGrafter"/>
</dbReference>
<keyword evidence="14" id="KW-1185">Reference proteome</keyword>
<dbReference type="GO" id="GO:0005739">
    <property type="term" value="C:mitochondrion"/>
    <property type="evidence" value="ECO:0007669"/>
    <property type="project" value="UniProtKB-SubCell"/>
</dbReference>
<dbReference type="PANTHER" id="PTHR11748">
    <property type="entry name" value="D-LACTATE DEHYDROGENASE"/>
    <property type="match status" value="1"/>
</dbReference>
<dbReference type="GO" id="GO:0004458">
    <property type="term" value="F:D-lactate dehydrogenase (cytochrome) activity"/>
    <property type="evidence" value="ECO:0007669"/>
    <property type="project" value="UniProtKB-EC"/>
</dbReference>
<dbReference type="SUPFAM" id="SSF55103">
    <property type="entry name" value="FAD-linked oxidases, C-terminal domain"/>
    <property type="match status" value="1"/>
</dbReference>
<dbReference type="Gene3D" id="1.10.45.10">
    <property type="entry name" value="Vanillyl-alcohol Oxidase, Chain A, domain 4"/>
    <property type="match status" value="1"/>
</dbReference>
<dbReference type="InterPro" id="IPR006094">
    <property type="entry name" value="Oxid_FAD_bind_N"/>
</dbReference>
<dbReference type="AlphaFoldDB" id="A0AAW0CBJ1"/>
<reference evidence="13 14" key="1">
    <citation type="journal article" date="2024" name="J Genomics">
        <title>Draft genome sequencing and assembly of Favolaschia claudopus CIRM-BRFM 2984 isolated from oak limbs.</title>
        <authorList>
            <person name="Navarro D."/>
            <person name="Drula E."/>
            <person name="Chaduli D."/>
            <person name="Cazenave R."/>
            <person name="Ahrendt S."/>
            <person name="Wang J."/>
            <person name="Lipzen A."/>
            <person name="Daum C."/>
            <person name="Barry K."/>
            <person name="Grigoriev I.V."/>
            <person name="Favel A."/>
            <person name="Rosso M.N."/>
            <person name="Martin F."/>
        </authorList>
    </citation>
    <scope>NUCLEOTIDE SEQUENCE [LARGE SCALE GENOMIC DNA]</scope>
    <source>
        <strain evidence="13 14">CIRM-BRFM 2984</strain>
    </source>
</reference>
<keyword evidence="5" id="KW-0274">FAD</keyword>
<dbReference type="InterPro" id="IPR036318">
    <property type="entry name" value="FAD-bd_PCMH-like_sf"/>
</dbReference>
<comment type="caution">
    <text evidence="13">The sequence shown here is derived from an EMBL/GenBank/DDBJ whole genome shotgun (WGS) entry which is preliminary data.</text>
</comment>
<evidence type="ECO:0000259" key="12">
    <source>
        <dbReference type="PROSITE" id="PS51387"/>
    </source>
</evidence>
<evidence type="ECO:0000256" key="8">
    <source>
        <dbReference type="ARBA" id="ARBA00023128"/>
    </source>
</evidence>
<dbReference type="GO" id="GO:0071949">
    <property type="term" value="F:FAD binding"/>
    <property type="evidence" value="ECO:0007669"/>
    <property type="project" value="InterPro"/>
</dbReference>
<evidence type="ECO:0000256" key="6">
    <source>
        <dbReference type="ARBA" id="ARBA00022946"/>
    </source>
</evidence>
<dbReference type="InterPro" id="IPR004113">
    <property type="entry name" value="FAD-bd_oxidored_4_C"/>
</dbReference>
<dbReference type="Gene3D" id="3.30.465.10">
    <property type="match status" value="1"/>
</dbReference>
<protein>
    <recommendedName>
        <fullName evidence="9">D-lactate dehydrogenase (cytochrome)</fullName>
        <ecNumber evidence="9">1.1.2.4</ecNumber>
    </recommendedName>
</protein>
<keyword evidence="8" id="KW-0496">Mitochondrion</keyword>
<accession>A0AAW0CBJ1</accession>
<dbReference type="PANTHER" id="PTHR11748:SF111">
    <property type="entry name" value="D-LACTATE DEHYDROGENASE, MITOCHONDRIAL-RELATED"/>
    <property type="match status" value="1"/>
</dbReference>
<dbReference type="InterPro" id="IPR016169">
    <property type="entry name" value="FAD-bd_PCMH_sub2"/>
</dbReference>
<evidence type="ECO:0000256" key="11">
    <source>
        <dbReference type="SAM" id="MobiDB-lite"/>
    </source>
</evidence>
<evidence type="ECO:0000256" key="2">
    <source>
        <dbReference type="ARBA" id="ARBA00004173"/>
    </source>
</evidence>
<evidence type="ECO:0000313" key="14">
    <source>
        <dbReference type="Proteomes" id="UP001362999"/>
    </source>
</evidence>
<comment type="catalytic activity">
    <reaction evidence="10">
        <text>(R)-lactate + 2 Fe(III)-[cytochrome c] = 2 Fe(II)-[cytochrome c] + pyruvate + 2 H(+)</text>
        <dbReference type="Rhea" id="RHEA:13521"/>
        <dbReference type="Rhea" id="RHEA-COMP:10350"/>
        <dbReference type="Rhea" id="RHEA-COMP:14399"/>
        <dbReference type="ChEBI" id="CHEBI:15361"/>
        <dbReference type="ChEBI" id="CHEBI:15378"/>
        <dbReference type="ChEBI" id="CHEBI:16004"/>
        <dbReference type="ChEBI" id="CHEBI:29033"/>
        <dbReference type="ChEBI" id="CHEBI:29034"/>
        <dbReference type="EC" id="1.1.2.4"/>
    </reaction>
</comment>
<keyword evidence="7" id="KW-0560">Oxidoreductase</keyword>
<feature type="region of interest" description="Disordered" evidence="11">
    <location>
        <begin position="133"/>
        <end position="162"/>
    </location>
</feature>
<dbReference type="FunFam" id="1.10.45.10:FF:000001">
    <property type="entry name" value="D-lactate dehydrogenase mitochondrial"/>
    <property type="match status" value="1"/>
</dbReference>
<evidence type="ECO:0000256" key="5">
    <source>
        <dbReference type="ARBA" id="ARBA00022827"/>
    </source>
</evidence>
<feature type="compositionally biased region" description="Polar residues" evidence="11">
    <location>
        <begin position="145"/>
        <end position="154"/>
    </location>
</feature>
<comment type="cofactor">
    <cofactor evidence="1">
        <name>FAD</name>
        <dbReference type="ChEBI" id="CHEBI:57692"/>
    </cofactor>
</comment>
<dbReference type="FunFam" id="3.30.70.2740:FF:000001">
    <property type="entry name" value="D-lactate dehydrogenase mitochondrial"/>
    <property type="match status" value="1"/>
</dbReference>
<evidence type="ECO:0000256" key="10">
    <source>
        <dbReference type="ARBA" id="ARBA00051436"/>
    </source>
</evidence>
<keyword evidence="6" id="KW-0809">Transit peptide</keyword>
<gene>
    <name evidence="13" type="ORF">R3P38DRAFT_2908870</name>
</gene>
<comment type="subcellular location">
    <subcellularLocation>
        <location evidence="2">Mitochondrion</location>
    </subcellularLocation>
</comment>
<name>A0AAW0CBJ1_9AGAR</name>
<organism evidence="13 14">
    <name type="scientific">Favolaschia claudopus</name>
    <dbReference type="NCBI Taxonomy" id="2862362"/>
    <lineage>
        <taxon>Eukaryota</taxon>
        <taxon>Fungi</taxon>
        <taxon>Dikarya</taxon>
        <taxon>Basidiomycota</taxon>
        <taxon>Agaricomycotina</taxon>
        <taxon>Agaricomycetes</taxon>
        <taxon>Agaricomycetidae</taxon>
        <taxon>Agaricales</taxon>
        <taxon>Marasmiineae</taxon>
        <taxon>Mycenaceae</taxon>
        <taxon>Favolaschia</taxon>
    </lineage>
</organism>
<keyword evidence="4" id="KW-0285">Flavoprotein</keyword>
<evidence type="ECO:0000256" key="1">
    <source>
        <dbReference type="ARBA" id="ARBA00001974"/>
    </source>
</evidence>